<proteinExistence type="predicted"/>
<dbReference type="Pfam" id="PF00514">
    <property type="entry name" value="Arm"/>
    <property type="match status" value="1"/>
</dbReference>
<dbReference type="PANTHER" id="PTHR15599:SF1">
    <property type="entry name" value="RADIAL SPOKE HEAD 14 HOMOLOG"/>
    <property type="match status" value="1"/>
</dbReference>
<organism evidence="2 3">
    <name type="scientific">Apatococcus lobatus</name>
    <dbReference type="NCBI Taxonomy" id="904363"/>
    <lineage>
        <taxon>Eukaryota</taxon>
        <taxon>Viridiplantae</taxon>
        <taxon>Chlorophyta</taxon>
        <taxon>core chlorophytes</taxon>
        <taxon>Trebouxiophyceae</taxon>
        <taxon>Chlorellales</taxon>
        <taxon>Chlorellaceae</taxon>
        <taxon>Apatococcus</taxon>
    </lineage>
</organism>
<gene>
    <name evidence="2" type="ORF">WJX74_002233</name>
</gene>
<name>A0AAW1RDL4_9CHLO</name>
<dbReference type="AlphaFoldDB" id="A0AAW1RDL4"/>
<dbReference type="PROSITE" id="PS50176">
    <property type="entry name" value="ARM_REPEAT"/>
    <property type="match status" value="1"/>
</dbReference>
<dbReference type="PANTHER" id="PTHR15599">
    <property type="entry name" value="RTDR1"/>
    <property type="match status" value="1"/>
</dbReference>
<comment type="caution">
    <text evidence="2">The sequence shown here is derived from an EMBL/GenBank/DDBJ whole genome shotgun (WGS) entry which is preliminary data.</text>
</comment>
<dbReference type="Gene3D" id="1.25.10.10">
    <property type="entry name" value="Leucine-rich Repeat Variant"/>
    <property type="match status" value="1"/>
</dbReference>
<dbReference type="InterPro" id="IPR016024">
    <property type="entry name" value="ARM-type_fold"/>
</dbReference>
<evidence type="ECO:0000313" key="2">
    <source>
        <dbReference type="EMBL" id="KAK9832185.1"/>
    </source>
</evidence>
<dbReference type="Proteomes" id="UP001438707">
    <property type="component" value="Unassembled WGS sequence"/>
</dbReference>
<evidence type="ECO:0000313" key="3">
    <source>
        <dbReference type="Proteomes" id="UP001438707"/>
    </source>
</evidence>
<evidence type="ECO:0000256" key="1">
    <source>
        <dbReference type="PROSITE-ProRule" id="PRU00259"/>
    </source>
</evidence>
<reference evidence="2 3" key="1">
    <citation type="journal article" date="2024" name="Nat. Commun.">
        <title>Phylogenomics reveals the evolutionary origins of lichenization in chlorophyte algae.</title>
        <authorList>
            <person name="Puginier C."/>
            <person name="Libourel C."/>
            <person name="Otte J."/>
            <person name="Skaloud P."/>
            <person name="Haon M."/>
            <person name="Grisel S."/>
            <person name="Petersen M."/>
            <person name="Berrin J.G."/>
            <person name="Delaux P.M."/>
            <person name="Dal Grande F."/>
            <person name="Keller J."/>
        </authorList>
    </citation>
    <scope>NUCLEOTIDE SEQUENCE [LARGE SCALE GENOMIC DNA]</scope>
    <source>
        <strain evidence="2 3">SAG 2145</strain>
    </source>
</reference>
<dbReference type="InterPro" id="IPR000225">
    <property type="entry name" value="Armadillo"/>
</dbReference>
<feature type="repeat" description="ARM" evidence="1">
    <location>
        <begin position="83"/>
        <end position="125"/>
    </location>
</feature>
<dbReference type="SMART" id="SM00185">
    <property type="entry name" value="ARM"/>
    <property type="match status" value="3"/>
</dbReference>
<protein>
    <submittedName>
        <fullName evidence="2">Uncharacterized protein</fullName>
    </submittedName>
</protein>
<dbReference type="SUPFAM" id="SSF48371">
    <property type="entry name" value="ARM repeat"/>
    <property type="match status" value="1"/>
</dbReference>
<sequence>MLALEPSPAAGFPNGRHIAAFAARGTGPRPAEDAATVGFEAFGLPLVVAHLSSTDPAACTRSLRTATEVLISPQQATRLIAAGGIPPIIQLLHHEDPKLRAGAANALRMCASRMQGCERILEAEALAALLQTVSDPDDDVRDCSFACLESAARHAVMGKALVALPGSLSTLLRLAVLPTCTSDQQRIALLLLSCSLGGREADAALEILLEEPGLMAAFQTLLERDQPLPVVTQAAHLLAVMCSDATTRNMSVEAELVTLLVKHLTGGSLAAGQAAAEALAILTVSVPAKQAAINTGICKFVPSLLRQKNAAFIHSLLLLISSLAESPSARQELQPAVPVLEDLRFKSEPRTLLGVIKQTLEQLSFTCLPFGIQLVKLPQ</sequence>
<dbReference type="EMBL" id="JALJOS010000012">
    <property type="protein sequence ID" value="KAK9832185.1"/>
    <property type="molecule type" value="Genomic_DNA"/>
</dbReference>
<dbReference type="InterPro" id="IPR011989">
    <property type="entry name" value="ARM-like"/>
</dbReference>
<keyword evidence="3" id="KW-1185">Reference proteome</keyword>
<accession>A0AAW1RDL4</accession>
<dbReference type="InterPro" id="IPR042856">
    <property type="entry name" value="RSP14"/>
</dbReference>